<feature type="region of interest" description="Disordered" evidence="1">
    <location>
        <begin position="1"/>
        <end position="35"/>
    </location>
</feature>
<dbReference type="EMBL" id="VDMD01000078">
    <property type="protein sequence ID" value="TRM56188.1"/>
    <property type="molecule type" value="Genomic_DNA"/>
</dbReference>
<evidence type="ECO:0000313" key="3">
    <source>
        <dbReference type="Proteomes" id="UP000320762"/>
    </source>
</evidence>
<accession>A0A550BUF7</accession>
<dbReference type="Proteomes" id="UP000320762">
    <property type="component" value="Unassembled WGS sequence"/>
</dbReference>
<name>A0A550BUF7_9AGAR</name>
<proteinExistence type="predicted"/>
<protein>
    <recommendedName>
        <fullName evidence="4">Retrotransposon gag domain-containing protein</fullName>
    </recommendedName>
</protein>
<dbReference type="OrthoDB" id="3258358at2759"/>
<organism evidence="2 3">
    <name type="scientific">Schizophyllum amplum</name>
    <dbReference type="NCBI Taxonomy" id="97359"/>
    <lineage>
        <taxon>Eukaryota</taxon>
        <taxon>Fungi</taxon>
        <taxon>Dikarya</taxon>
        <taxon>Basidiomycota</taxon>
        <taxon>Agaricomycotina</taxon>
        <taxon>Agaricomycetes</taxon>
        <taxon>Agaricomycetidae</taxon>
        <taxon>Agaricales</taxon>
        <taxon>Schizophyllaceae</taxon>
        <taxon>Schizophyllum</taxon>
    </lineage>
</organism>
<feature type="non-terminal residue" evidence="2">
    <location>
        <position position="161"/>
    </location>
</feature>
<evidence type="ECO:0000256" key="1">
    <source>
        <dbReference type="SAM" id="MobiDB-lite"/>
    </source>
</evidence>
<sequence>MPPHPNTATTTTTATPGLKGVTELPPAGTKRAPSFKGQSSQLKAYFTELDELFSGYTLTETQKKRAAVRYVRKEAIRRFWESLKEFDDAQSDWAALKTALYKQYPDSDKGVGYTVRNLRKYASAHKQDATVHTIDDINNYYQTFLPAMKYLTSNKKFSTAE</sequence>
<reference evidence="2 3" key="1">
    <citation type="journal article" date="2019" name="New Phytol.">
        <title>Comparative genomics reveals unique wood-decay strategies and fruiting body development in the Schizophyllaceae.</title>
        <authorList>
            <person name="Almasi E."/>
            <person name="Sahu N."/>
            <person name="Krizsan K."/>
            <person name="Balint B."/>
            <person name="Kovacs G.M."/>
            <person name="Kiss B."/>
            <person name="Cseklye J."/>
            <person name="Drula E."/>
            <person name="Henrissat B."/>
            <person name="Nagy I."/>
            <person name="Chovatia M."/>
            <person name="Adam C."/>
            <person name="LaButti K."/>
            <person name="Lipzen A."/>
            <person name="Riley R."/>
            <person name="Grigoriev I.V."/>
            <person name="Nagy L.G."/>
        </authorList>
    </citation>
    <scope>NUCLEOTIDE SEQUENCE [LARGE SCALE GENOMIC DNA]</scope>
    <source>
        <strain evidence="2 3">NL-1724</strain>
    </source>
</reference>
<dbReference type="AlphaFoldDB" id="A0A550BUF7"/>
<evidence type="ECO:0008006" key="4">
    <source>
        <dbReference type="Google" id="ProtNLM"/>
    </source>
</evidence>
<comment type="caution">
    <text evidence="2">The sequence shown here is derived from an EMBL/GenBank/DDBJ whole genome shotgun (WGS) entry which is preliminary data.</text>
</comment>
<evidence type="ECO:0000313" key="2">
    <source>
        <dbReference type="EMBL" id="TRM56188.1"/>
    </source>
</evidence>
<keyword evidence="3" id="KW-1185">Reference proteome</keyword>
<gene>
    <name evidence="2" type="ORF">BD626DRAFT_414571</name>
</gene>